<feature type="domain" description="C2H2-type" evidence="10">
    <location>
        <begin position="511"/>
        <end position="539"/>
    </location>
</feature>
<evidence type="ECO:0000256" key="7">
    <source>
        <dbReference type="RuleBase" id="RU000682"/>
    </source>
</evidence>
<feature type="DNA-binding region" description="Homeobox" evidence="6">
    <location>
        <begin position="263"/>
        <end position="318"/>
    </location>
</feature>
<dbReference type="CDD" id="cd00086">
    <property type="entry name" value="homeodomain"/>
    <property type="match status" value="1"/>
</dbReference>
<dbReference type="PANTHER" id="PTHR24408">
    <property type="entry name" value="ZINC FINGER PROTEIN"/>
    <property type="match status" value="1"/>
</dbReference>
<evidence type="ECO:0000256" key="4">
    <source>
        <dbReference type="ARBA" id="ARBA00022833"/>
    </source>
</evidence>
<keyword evidence="6 7" id="KW-0371">Homeobox</keyword>
<reference evidence="11 12" key="1">
    <citation type="journal article" date="2016" name="Nat. Commun.">
        <title>Ectomycorrhizal ecology is imprinted in the genome of the dominant symbiotic fungus Cenococcum geophilum.</title>
        <authorList>
            <consortium name="DOE Joint Genome Institute"/>
            <person name="Peter M."/>
            <person name="Kohler A."/>
            <person name="Ohm R.A."/>
            <person name="Kuo A."/>
            <person name="Krutzmann J."/>
            <person name="Morin E."/>
            <person name="Arend M."/>
            <person name="Barry K.W."/>
            <person name="Binder M."/>
            <person name="Choi C."/>
            <person name="Clum A."/>
            <person name="Copeland A."/>
            <person name="Grisel N."/>
            <person name="Haridas S."/>
            <person name="Kipfer T."/>
            <person name="LaButti K."/>
            <person name="Lindquist E."/>
            <person name="Lipzen A."/>
            <person name="Maire R."/>
            <person name="Meier B."/>
            <person name="Mihaltcheva S."/>
            <person name="Molinier V."/>
            <person name="Murat C."/>
            <person name="Poggeler S."/>
            <person name="Quandt C.A."/>
            <person name="Sperisen C."/>
            <person name="Tritt A."/>
            <person name="Tisserant E."/>
            <person name="Crous P.W."/>
            <person name="Henrissat B."/>
            <person name="Nehls U."/>
            <person name="Egli S."/>
            <person name="Spatafora J.W."/>
            <person name="Grigoriev I.V."/>
            <person name="Martin F.M."/>
        </authorList>
    </citation>
    <scope>NUCLEOTIDE SEQUENCE [LARGE SCALE GENOMIC DNA]</scope>
    <source>
        <strain evidence="11 12">CBS 207.34</strain>
    </source>
</reference>
<evidence type="ECO:0000313" key="12">
    <source>
        <dbReference type="Proteomes" id="UP000250140"/>
    </source>
</evidence>
<dbReference type="SMART" id="SM00355">
    <property type="entry name" value="ZnF_C2H2"/>
    <property type="match status" value="4"/>
</dbReference>
<gene>
    <name evidence="11" type="ORF">AOQ84DRAFT_414803</name>
</gene>
<keyword evidence="2" id="KW-0677">Repeat</keyword>
<dbReference type="SMART" id="SM00389">
    <property type="entry name" value="HOX"/>
    <property type="match status" value="1"/>
</dbReference>
<keyword evidence="12" id="KW-1185">Reference proteome</keyword>
<evidence type="ECO:0000259" key="10">
    <source>
        <dbReference type="PROSITE" id="PS50157"/>
    </source>
</evidence>
<dbReference type="GO" id="GO:0043565">
    <property type="term" value="F:sequence-specific DNA binding"/>
    <property type="evidence" value="ECO:0007669"/>
    <property type="project" value="TreeGrafter"/>
</dbReference>
<keyword evidence="1" id="KW-0479">Metal-binding</keyword>
<organism evidence="11 12">
    <name type="scientific">Glonium stellatum</name>
    <dbReference type="NCBI Taxonomy" id="574774"/>
    <lineage>
        <taxon>Eukaryota</taxon>
        <taxon>Fungi</taxon>
        <taxon>Dikarya</taxon>
        <taxon>Ascomycota</taxon>
        <taxon>Pezizomycotina</taxon>
        <taxon>Dothideomycetes</taxon>
        <taxon>Pleosporomycetidae</taxon>
        <taxon>Gloniales</taxon>
        <taxon>Gloniaceae</taxon>
        <taxon>Glonium</taxon>
    </lineage>
</organism>
<dbReference type="SUPFAM" id="SSF46689">
    <property type="entry name" value="Homeodomain-like"/>
    <property type="match status" value="1"/>
</dbReference>
<keyword evidence="3 5" id="KW-0863">Zinc-finger</keyword>
<evidence type="ECO:0000256" key="5">
    <source>
        <dbReference type="PROSITE-ProRule" id="PRU00042"/>
    </source>
</evidence>
<dbReference type="PROSITE" id="PS00028">
    <property type="entry name" value="ZINC_FINGER_C2H2_1"/>
    <property type="match status" value="2"/>
</dbReference>
<feature type="region of interest" description="Disordered" evidence="8">
    <location>
        <begin position="461"/>
        <end position="484"/>
    </location>
</feature>
<accession>A0A8E2JXU3</accession>
<keyword evidence="4" id="KW-0862">Zinc</keyword>
<evidence type="ECO:0000256" key="6">
    <source>
        <dbReference type="PROSITE-ProRule" id="PRU00108"/>
    </source>
</evidence>
<dbReference type="EMBL" id="KV748714">
    <property type="protein sequence ID" value="OCL13488.1"/>
    <property type="molecule type" value="Genomic_DNA"/>
</dbReference>
<proteinExistence type="predicted"/>
<dbReference type="InterPro" id="IPR009057">
    <property type="entry name" value="Homeodomain-like_sf"/>
</dbReference>
<feature type="compositionally biased region" description="Low complexity" evidence="8">
    <location>
        <begin position="461"/>
        <end position="475"/>
    </location>
</feature>
<dbReference type="PANTHER" id="PTHR24408:SF58">
    <property type="entry name" value="TRANSCRIPTION FACTOR (TFIIIA), PUTATIVE (AFU_ORTHOLOGUE AFUA_1G05150)-RELATED"/>
    <property type="match status" value="1"/>
</dbReference>
<evidence type="ECO:0000313" key="11">
    <source>
        <dbReference type="EMBL" id="OCL13488.1"/>
    </source>
</evidence>
<dbReference type="PROSITE" id="PS50157">
    <property type="entry name" value="ZINC_FINGER_C2H2_2"/>
    <property type="match status" value="1"/>
</dbReference>
<dbReference type="GO" id="GO:0005634">
    <property type="term" value="C:nucleus"/>
    <property type="evidence" value="ECO:0007669"/>
    <property type="project" value="UniProtKB-SubCell"/>
</dbReference>
<evidence type="ECO:0000256" key="1">
    <source>
        <dbReference type="ARBA" id="ARBA00022723"/>
    </source>
</evidence>
<dbReference type="Gene3D" id="1.10.10.60">
    <property type="entry name" value="Homeodomain-like"/>
    <property type="match status" value="1"/>
</dbReference>
<dbReference type="OrthoDB" id="10056939at2759"/>
<dbReference type="AlphaFoldDB" id="A0A8E2JXU3"/>
<dbReference type="InterPro" id="IPR013087">
    <property type="entry name" value="Znf_C2H2_type"/>
</dbReference>
<dbReference type="Pfam" id="PF00046">
    <property type="entry name" value="Homeodomain"/>
    <property type="match status" value="1"/>
</dbReference>
<dbReference type="Gene3D" id="3.30.160.60">
    <property type="entry name" value="Classic Zinc Finger"/>
    <property type="match status" value="1"/>
</dbReference>
<comment type="subcellular location">
    <subcellularLocation>
        <location evidence="6 7">Nucleus</location>
    </subcellularLocation>
</comment>
<name>A0A8E2JXU3_9PEZI</name>
<protein>
    <submittedName>
        <fullName evidence="11">Uncharacterized protein</fullName>
    </submittedName>
</protein>
<feature type="domain" description="Homeobox" evidence="9">
    <location>
        <begin position="261"/>
        <end position="317"/>
    </location>
</feature>
<dbReference type="GO" id="GO:0000981">
    <property type="term" value="F:DNA-binding transcription factor activity, RNA polymerase II-specific"/>
    <property type="evidence" value="ECO:0007669"/>
    <property type="project" value="TreeGrafter"/>
</dbReference>
<keyword evidence="6 7" id="KW-0539">Nucleus</keyword>
<dbReference type="PROSITE" id="PS50071">
    <property type="entry name" value="HOMEOBOX_2"/>
    <property type="match status" value="1"/>
</dbReference>
<evidence type="ECO:0000259" key="9">
    <source>
        <dbReference type="PROSITE" id="PS50071"/>
    </source>
</evidence>
<keyword evidence="6 7" id="KW-0238">DNA-binding</keyword>
<dbReference type="GO" id="GO:0008270">
    <property type="term" value="F:zinc ion binding"/>
    <property type="evidence" value="ECO:0007669"/>
    <property type="project" value="UniProtKB-KW"/>
</dbReference>
<sequence length="784" mass="88799">MELPRLDQGVFSRAEGEECWPNNARDHLFQPNYHYFNPSPTESLLLDLRPNLNGNGRATTNPTASPTVANISSEEAHFPQFITRRSCPSTNKIPSLQRGFSFPALTNNFSVNNQHCQSPSTNIVDGYEIPPIRTDNYDFTTMPSPNDHKLIETDGWGFWELSGNANLNFRHPQVDQDPLEDDIAMTCSGLGTNQVDPLWTSWVDNYLGDTVPGSPSQRYTLSSALARGEKPSAALYSGPKPSIQLKGFSLKALKPKKSKPQRKIPSLSKIPLESRQILEDHFQKNPYPAKNETAALAQLTALKPTTVRNWFNNTRARSCLFGGSINLSLRRYYISLTEKSENGQSSIGKAKTTTTLPSNQVATRNAANTITTEVDAMSIASQSSSIYSLNRYLATSIENEAASALAIKDAICLSRSSSGAWNPKDNWWDTEQMVDAPREEPGDNFSDSLVPRVSSWNSSISLGSSDAGSVSSYNSERARRRGRRRYLRDSYDALKEANKRQKRIQSQKPPFFCTFCGSSYSTKYEWKRHEESVHASPTTWICLPSGWSHSLQKCPFCSEVSPALGHMSIHDHCDCLKKPESERAFNRKDHLQQHIRRVHWKRCSGQPVDLADTLKAWERPAPPLLPGDPALHCGFCGWSFESWKDRVEHVADHFRERLDLSMWWADRKDNTRQFPIQSTVPANITPIWSCSILPGVKSLFDRAEQDLQEWRCRLCYDNVRDTHNDWTNRSEHAEKHRYRACSQLVFKKSDSFVGHLKRIHGLERHNPQYILDACCYNPEKLNPS</sequence>
<evidence type="ECO:0000256" key="8">
    <source>
        <dbReference type="SAM" id="MobiDB-lite"/>
    </source>
</evidence>
<evidence type="ECO:0000256" key="3">
    <source>
        <dbReference type="ARBA" id="ARBA00022771"/>
    </source>
</evidence>
<dbReference type="InterPro" id="IPR001356">
    <property type="entry name" value="HD"/>
</dbReference>
<dbReference type="Proteomes" id="UP000250140">
    <property type="component" value="Unassembled WGS sequence"/>
</dbReference>
<evidence type="ECO:0000256" key="2">
    <source>
        <dbReference type="ARBA" id="ARBA00022737"/>
    </source>
</evidence>